<dbReference type="Pfam" id="PF00172">
    <property type="entry name" value="Zn_clus"/>
    <property type="match status" value="1"/>
</dbReference>
<gene>
    <name evidence="5" type="ORF">MFLAVUS_000792</name>
</gene>
<dbReference type="EMBL" id="BAABUK010000002">
    <property type="protein sequence ID" value="GAA5807431.1"/>
    <property type="molecule type" value="Genomic_DNA"/>
</dbReference>
<proteinExistence type="predicted"/>
<evidence type="ECO:0000256" key="2">
    <source>
        <dbReference type="ARBA" id="ARBA00023242"/>
    </source>
</evidence>
<keyword evidence="2" id="KW-0539">Nucleus</keyword>
<evidence type="ECO:0000256" key="1">
    <source>
        <dbReference type="ARBA" id="ARBA00022723"/>
    </source>
</evidence>
<dbReference type="InterPro" id="IPR050335">
    <property type="entry name" value="ERT1_acuK_gluconeogen_tf"/>
</dbReference>
<feature type="region of interest" description="Disordered" evidence="3">
    <location>
        <begin position="241"/>
        <end position="267"/>
    </location>
</feature>
<feature type="region of interest" description="Disordered" evidence="3">
    <location>
        <begin position="280"/>
        <end position="303"/>
    </location>
</feature>
<dbReference type="Proteomes" id="UP001473302">
    <property type="component" value="Unassembled WGS sequence"/>
</dbReference>
<dbReference type="PANTHER" id="PTHR47659:SF4">
    <property type="entry name" value="ZN(II)2CYS6 TRANSCRIPTION FACTOR (EUROFUNG)"/>
    <property type="match status" value="1"/>
</dbReference>
<accession>A0ABP9YKP4</accession>
<reference evidence="5 6" key="1">
    <citation type="submission" date="2024-04" db="EMBL/GenBank/DDBJ databases">
        <title>genome sequences of Mucor flavus KT1a and Helicostylum pulchrum KT1b strains isolated from the surface of a dry-aged beef.</title>
        <authorList>
            <person name="Toyotome T."/>
            <person name="Hosono M."/>
            <person name="Torimaru M."/>
            <person name="Fukuda K."/>
            <person name="Mikami N."/>
        </authorList>
    </citation>
    <scope>NUCLEOTIDE SEQUENCE [LARGE SCALE GENOMIC DNA]</scope>
    <source>
        <strain evidence="5 6">KT1a</strain>
    </source>
</reference>
<feature type="compositionally biased region" description="Polar residues" evidence="3">
    <location>
        <begin position="282"/>
        <end position="291"/>
    </location>
</feature>
<dbReference type="PANTHER" id="PTHR47659">
    <property type="entry name" value="ZN(II)2CYS6 TRANSCRIPTION FACTOR (EUROFUNG)-RELATED"/>
    <property type="match status" value="1"/>
</dbReference>
<dbReference type="SMART" id="SM00066">
    <property type="entry name" value="GAL4"/>
    <property type="match status" value="1"/>
</dbReference>
<evidence type="ECO:0000313" key="6">
    <source>
        <dbReference type="Proteomes" id="UP001473302"/>
    </source>
</evidence>
<keyword evidence="6" id="KW-1185">Reference proteome</keyword>
<dbReference type="InterPro" id="IPR036864">
    <property type="entry name" value="Zn2-C6_fun-type_DNA-bd_sf"/>
</dbReference>
<organism evidence="5 6">
    <name type="scientific">Mucor flavus</name>
    <dbReference type="NCBI Taxonomy" id="439312"/>
    <lineage>
        <taxon>Eukaryota</taxon>
        <taxon>Fungi</taxon>
        <taxon>Fungi incertae sedis</taxon>
        <taxon>Mucoromycota</taxon>
        <taxon>Mucoromycotina</taxon>
        <taxon>Mucoromycetes</taxon>
        <taxon>Mucorales</taxon>
        <taxon>Mucorineae</taxon>
        <taxon>Mucoraceae</taxon>
        <taxon>Mucor</taxon>
    </lineage>
</organism>
<dbReference type="PROSITE" id="PS50048">
    <property type="entry name" value="ZN2_CY6_FUNGAL_2"/>
    <property type="match status" value="1"/>
</dbReference>
<keyword evidence="1" id="KW-0479">Metal-binding</keyword>
<name>A0ABP9YKP4_9FUNG</name>
<dbReference type="PROSITE" id="PS00463">
    <property type="entry name" value="ZN2_CY6_FUNGAL_1"/>
    <property type="match status" value="1"/>
</dbReference>
<evidence type="ECO:0000313" key="5">
    <source>
        <dbReference type="EMBL" id="GAA5807431.1"/>
    </source>
</evidence>
<evidence type="ECO:0000259" key="4">
    <source>
        <dbReference type="PROSITE" id="PS50048"/>
    </source>
</evidence>
<protein>
    <recommendedName>
        <fullName evidence="4">Zn(2)-C6 fungal-type domain-containing protein</fullName>
    </recommendedName>
</protein>
<feature type="domain" description="Zn(2)-C6 fungal-type" evidence="4">
    <location>
        <begin position="354"/>
        <end position="382"/>
    </location>
</feature>
<feature type="compositionally biased region" description="Acidic residues" evidence="3">
    <location>
        <begin position="245"/>
        <end position="254"/>
    </location>
</feature>
<sequence>MDNNSYYQTQLFESIELLPEEKDMYYNTTPADGLVYNHLQQTLQVQTDLKNQNRVQEFLNSAVTEDDSIIGFDELYSSVTSESDLTYFQLMQQANTPFYTPIEPLLDTSSLNNNNNTFNFSSLPSVAGLTTGSSSLSPNILCHPLSNYPDIDTNNNMSCDYYLEDNDMLAGLKYSSFDTCNSYFNDLNSSSFIPPLPSYPSPSIHETAASLSAISSDHHMAYRSNSTPMLTASYSFSSFSSASSNEDDSAEEDDTAKKMGPKKSASISFLPEKRKKRVYATAASTRKNSITKPPRKFTPKSNSISSESLSYYLSKQHLSDTEEEFEEDGFNTNLLNTSASSGMICKKGRNVDKACNHCKRSHLRCDNVRPCRRCVATGKVGCQDVKHKPRGRPRLQKRL</sequence>
<comment type="caution">
    <text evidence="5">The sequence shown here is derived from an EMBL/GenBank/DDBJ whole genome shotgun (WGS) entry which is preliminary data.</text>
</comment>
<dbReference type="CDD" id="cd00067">
    <property type="entry name" value="GAL4"/>
    <property type="match status" value="1"/>
</dbReference>
<evidence type="ECO:0000256" key="3">
    <source>
        <dbReference type="SAM" id="MobiDB-lite"/>
    </source>
</evidence>
<dbReference type="Gene3D" id="4.10.240.10">
    <property type="entry name" value="Zn(2)-C6 fungal-type DNA-binding domain"/>
    <property type="match status" value="1"/>
</dbReference>
<dbReference type="SUPFAM" id="SSF57701">
    <property type="entry name" value="Zn2/Cys6 DNA-binding domain"/>
    <property type="match status" value="1"/>
</dbReference>
<dbReference type="InterPro" id="IPR001138">
    <property type="entry name" value="Zn2Cys6_DnaBD"/>
</dbReference>